<accession>A0A928KU97</accession>
<dbReference type="Gene3D" id="1.10.1760.20">
    <property type="match status" value="1"/>
</dbReference>
<evidence type="ECO:0000313" key="3">
    <source>
        <dbReference type="Proteomes" id="UP000754750"/>
    </source>
</evidence>
<dbReference type="RefSeq" id="WP_020071866.1">
    <property type="nucleotide sequence ID" value="NZ_JBKWRC010000001.1"/>
</dbReference>
<reference evidence="2" key="1">
    <citation type="submission" date="2019-04" db="EMBL/GenBank/DDBJ databases">
        <title>Evolution of Biomass-Degrading Anaerobic Consortia Revealed by Metagenomics.</title>
        <authorList>
            <person name="Peng X."/>
        </authorList>
    </citation>
    <scope>NUCLEOTIDE SEQUENCE</scope>
    <source>
        <strain evidence="2">SIG551</strain>
    </source>
</reference>
<feature type="transmembrane region" description="Helical" evidence="1">
    <location>
        <begin position="97"/>
        <end position="121"/>
    </location>
</feature>
<feature type="transmembrane region" description="Helical" evidence="1">
    <location>
        <begin position="34"/>
        <end position="52"/>
    </location>
</feature>
<dbReference type="AlphaFoldDB" id="A0A928KU97"/>
<name>A0A928KU97_9FIRM</name>
<dbReference type="GO" id="GO:0022857">
    <property type="term" value="F:transmembrane transporter activity"/>
    <property type="evidence" value="ECO:0007669"/>
    <property type="project" value="InterPro"/>
</dbReference>
<comment type="caution">
    <text evidence="2">The sequence shown here is derived from an EMBL/GenBank/DDBJ whole genome shotgun (WGS) entry which is preliminary data.</text>
</comment>
<proteinExistence type="predicted"/>
<feature type="transmembrane region" description="Helical" evidence="1">
    <location>
        <begin position="59"/>
        <end position="77"/>
    </location>
</feature>
<keyword evidence="1" id="KW-0812">Transmembrane</keyword>
<sequence length="216" mass="22537">MKTNKRILFLAQFSMLLAIQIVVCFTPLGSIPIGPMVATLAGVPVIITAIMLGTKAGALMGFFTGLFSFLVMTFAPPSPVAFVFTPFYSIGEAKGNFWSLVICFVPRILIGVVAGVVFQALSKALKGKKSAKVVPYAVSGVLGSMTATVLVLGGIYVFFGQAYAATLGMSYQLLLGALGVTVATNGLLEAVICAVAATAVCYPLRRYSTSALVEST</sequence>
<feature type="transmembrane region" description="Helical" evidence="1">
    <location>
        <begin position="133"/>
        <end position="159"/>
    </location>
</feature>
<evidence type="ECO:0000256" key="1">
    <source>
        <dbReference type="SAM" id="Phobius"/>
    </source>
</evidence>
<evidence type="ECO:0000313" key="2">
    <source>
        <dbReference type="EMBL" id="MBE6833051.1"/>
    </source>
</evidence>
<protein>
    <submittedName>
        <fullName evidence="2">ECF transporter S component</fullName>
    </submittedName>
</protein>
<keyword evidence="1" id="KW-1133">Transmembrane helix</keyword>
<keyword evidence="1" id="KW-0472">Membrane</keyword>
<dbReference type="Pfam" id="PF12822">
    <property type="entry name" value="ECF_trnsprt"/>
    <property type="match status" value="1"/>
</dbReference>
<dbReference type="EMBL" id="SVNY01000002">
    <property type="protein sequence ID" value="MBE6833051.1"/>
    <property type="molecule type" value="Genomic_DNA"/>
</dbReference>
<organism evidence="2 3">
    <name type="scientific">Faecalispora sporosphaeroides</name>
    <dbReference type="NCBI Taxonomy" id="1549"/>
    <lineage>
        <taxon>Bacteria</taxon>
        <taxon>Bacillati</taxon>
        <taxon>Bacillota</taxon>
        <taxon>Clostridia</taxon>
        <taxon>Eubacteriales</taxon>
        <taxon>Oscillospiraceae</taxon>
        <taxon>Faecalispora</taxon>
    </lineage>
</organism>
<dbReference type="Proteomes" id="UP000754750">
    <property type="component" value="Unassembled WGS sequence"/>
</dbReference>
<dbReference type="InterPro" id="IPR024529">
    <property type="entry name" value="ECF_trnsprt_substrate-spec"/>
</dbReference>
<gene>
    <name evidence="2" type="ORF">E7512_05625</name>
</gene>
<feature type="transmembrane region" description="Helical" evidence="1">
    <location>
        <begin position="171"/>
        <end position="202"/>
    </location>
</feature>